<dbReference type="Pfam" id="PF00147">
    <property type="entry name" value="Fibrinogen_C"/>
    <property type="match status" value="3"/>
</dbReference>
<evidence type="ECO:0000313" key="1">
    <source>
        <dbReference type="EMBL" id="CAH1792731.1"/>
    </source>
</evidence>
<evidence type="ECO:0000313" key="2">
    <source>
        <dbReference type="Proteomes" id="UP000749559"/>
    </source>
</evidence>
<organism evidence="1 2">
    <name type="scientific">Owenia fusiformis</name>
    <name type="common">Polychaete worm</name>
    <dbReference type="NCBI Taxonomy" id="6347"/>
    <lineage>
        <taxon>Eukaryota</taxon>
        <taxon>Metazoa</taxon>
        <taxon>Spiralia</taxon>
        <taxon>Lophotrochozoa</taxon>
        <taxon>Annelida</taxon>
        <taxon>Polychaeta</taxon>
        <taxon>Sedentaria</taxon>
        <taxon>Canalipalpata</taxon>
        <taxon>Sabellida</taxon>
        <taxon>Oweniida</taxon>
        <taxon>Oweniidae</taxon>
        <taxon>Owenia</taxon>
    </lineage>
</organism>
<keyword evidence="2" id="KW-1185">Reference proteome</keyword>
<protein>
    <submittedName>
        <fullName evidence="1">Uncharacterized protein</fullName>
    </submittedName>
</protein>
<dbReference type="GO" id="GO:0005615">
    <property type="term" value="C:extracellular space"/>
    <property type="evidence" value="ECO:0007669"/>
    <property type="project" value="TreeGrafter"/>
</dbReference>
<dbReference type="SUPFAM" id="SSF56496">
    <property type="entry name" value="Fibrinogen C-terminal domain-like"/>
    <property type="match status" value="3"/>
</dbReference>
<dbReference type="EMBL" id="CAIIXF020000008">
    <property type="protein sequence ID" value="CAH1792731.1"/>
    <property type="molecule type" value="Genomic_DNA"/>
</dbReference>
<reference evidence="1" key="1">
    <citation type="submission" date="2022-03" db="EMBL/GenBank/DDBJ databases">
        <authorList>
            <person name="Martin C."/>
        </authorList>
    </citation>
    <scope>NUCLEOTIDE SEQUENCE</scope>
</reference>
<dbReference type="InterPro" id="IPR036056">
    <property type="entry name" value="Fibrinogen-like_C"/>
</dbReference>
<dbReference type="OrthoDB" id="6145874at2759"/>
<dbReference type="PROSITE" id="PS51406">
    <property type="entry name" value="FIBRINOGEN_C_2"/>
    <property type="match status" value="3"/>
</dbReference>
<dbReference type="SMART" id="SM00186">
    <property type="entry name" value="FBG"/>
    <property type="match status" value="3"/>
</dbReference>
<dbReference type="PANTHER" id="PTHR19143:SF327">
    <property type="entry name" value="FI21813P1-RELATED"/>
    <property type="match status" value="1"/>
</dbReference>
<dbReference type="Gene3D" id="3.90.215.10">
    <property type="entry name" value="Gamma Fibrinogen, chain A, domain 1"/>
    <property type="match status" value="3"/>
</dbReference>
<comment type="caution">
    <text evidence="1">The sequence shown here is derived from an EMBL/GenBank/DDBJ whole genome shotgun (WGS) entry which is preliminary data.</text>
</comment>
<gene>
    <name evidence="1" type="ORF">OFUS_LOCUS17667</name>
</gene>
<dbReference type="InterPro" id="IPR002181">
    <property type="entry name" value="Fibrinogen_a/b/g_C_dom"/>
</dbReference>
<accession>A0A8J1UN03</accession>
<dbReference type="AlphaFoldDB" id="A0A8J1UN03"/>
<proteinExistence type="predicted"/>
<sequence length="909" mass="106332">MIFSGLFCGLICSLVFLLNGTEVWCKEEGINKIKYLNKYKLTEMFLQVRPKNIQPLLEATTKVAKEYITKILGTDKDEHVVEKLITNTNRIGKRLSPFWEQLEEWKTLRIQLSDAIDNFIQTVFEDAGETFDSIFWLIDFHKHLFLKEREGVTYINDDLLKSLKITKDYRKRFNKLFKITPDLKQMREAEILKQNFSQFYKVTKKLQKLTNWIVKVILQLMIPDGTENMGFNNCNAESKGVNLIRTDDGASFLAVCDAEWLVVAQRFDGSVNFTRYYEDYSIGFGDPLSEYFIGLDNFVSAASQDIYTLRFELTTWENETRTADYMTFDATPLDYADVGYTPPWYRLRVRNFQGTAGDSLYYVKYNDSGFIPFTATGKCFKEEIGWWWGYCGKANLFGRYNHGPECNKAMDCMSWQAWPDQLLNEKDNKFYSFKAMRIMIRPLPIEAPPKCIKGVANEFNAAQRSDSDNKLLAKCEGQWLVVAHRFDGSIDFNRTWNEYKAGFGNISGEFFIGLETLFKLTFRNTFMVRFEMIDNSGIMTYFEIDSFAILDENNHFGFWYSFYESTRGNGSDLKIPSGKFSTWDSDNDGNPDISCVQQTGVPFWHSVVYRDKQYQCKTPWPSYIFGQFKFKDMKMMIKHVETRCGERKSGINDIHPLGGSSFKAKCEEDWLMVAHRFDGSVDFYRTWAEYKTGFGDPSGEYFIGLNNLLSLFTADRNYVLRLEFTTWDGRTETAEYYVFRLGWASETAIRLEDFRGSGKDVMSTSHYYHYTYDTIDDYPFSTWDHGDDPLTNCSALRRGAWWWYRPAGSSEYYYERGVDYKDQDGCGFTNPFGRYMNESKCDIEYGCMSWLGWPGELFSEAERKANKDLHNGWYSFKEMKFLIRLREPNWLRHWAGVLMTRPWAIQQFG</sequence>
<name>A0A8J1UN03_OWEFU</name>
<dbReference type="PANTHER" id="PTHR19143">
    <property type="entry name" value="FIBRINOGEN/TENASCIN/ANGIOPOEITIN"/>
    <property type="match status" value="1"/>
</dbReference>
<dbReference type="InterPro" id="IPR014716">
    <property type="entry name" value="Fibrinogen_a/b/g_C_1"/>
</dbReference>
<dbReference type="InterPro" id="IPR050373">
    <property type="entry name" value="Fibrinogen_C-term_domain"/>
</dbReference>
<dbReference type="Proteomes" id="UP000749559">
    <property type="component" value="Unassembled WGS sequence"/>
</dbReference>